<sequence length="35" mass="3821">MQRNSPAAQPSAVQPLNSDPLALFPVSGSKYRYDD</sequence>
<feature type="compositionally biased region" description="Polar residues" evidence="1">
    <location>
        <begin position="1"/>
        <end position="17"/>
    </location>
</feature>
<dbReference type="AlphaFoldDB" id="A0A0J9UUQ5"/>
<dbReference type="KEGG" id="fox:FOXG_19056"/>
<protein>
    <submittedName>
        <fullName evidence="2">Uncharacterized protein</fullName>
    </submittedName>
</protein>
<dbReference type="RefSeq" id="XP_018240673.1">
    <property type="nucleotide sequence ID" value="XM_018399236.1"/>
</dbReference>
<evidence type="ECO:0000313" key="3">
    <source>
        <dbReference type="Proteomes" id="UP000009097"/>
    </source>
</evidence>
<proteinExistence type="predicted"/>
<evidence type="ECO:0000256" key="1">
    <source>
        <dbReference type="SAM" id="MobiDB-lite"/>
    </source>
</evidence>
<dbReference type="GeneID" id="28959762"/>
<evidence type="ECO:0000313" key="2">
    <source>
        <dbReference type="EMBL" id="KNB02628.1"/>
    </source>
</evidence>
<dbReference type="Proteomes" id="UP000009097">
    <property type="component" value="Unassembled WGS sequence"/>
</dbReference>
<accession>A0A0J9UUQ5</accession>
<name>A0A0J9UUQ5_FUSO4</name>
<reference evidence="2" key="2">
    <citation type="journal article" date="2010" name="Nature">
        <title>Comparative genomics reveals mobile pathogenicity chromosomes in Fusarium.</title>
        <authorList>
            <person name="Ma L.J."/>
            <person name="van der Does H.C."/>
            <person name="Borkovich K.A."/>
            <person name="Coleman J.J."/>
            <person name="Daboussi M.J."/>
            <person name="Di Pietro A."/>
            <person name="Dufresne M."/>
            <person name="Freitag M."/>
            <person name="Grabherr M."/>
            <person name="Henrissat B."/>
            <person name="Houterman P.M."/>
            <person name="Kang S."/>
            <person name="Shim W.B."/>
            <person name="Woloshuk C."/>
            <person name="Xie X."/>
            <person name="Xu J.R."/>
            <person name="Antoniw J."/>
            <person name="Baker S.E."/>
            <person name="Bluhm B.H."/>
            <person name="Breakspear A."/>
            <person name="Brown D.W."/>
            <person name="Butchko R.A."/>
            <person name="Chapman S."/>
            <person name="Coulson R."/>
            <person name="Coutinho P.M."/>
            <person name="Danchin E.G."/>
            <person name="Diener A."/>
            <person name="Gale L.R."/>
            <person name="Gardiner D.M."/>
            <person name="Goff S."/>
            <person name="Hammond-Kosack K.E."/>
            <person name="Hilburn K."/>
            <person name="Hua-Van A."/>
            <person name="Jonkers W."/>
            <person name="Kazan K."/>
            <person name="Kodira C.D."/>
            <person name="Koehrsen M."/>
            <person name="Kumar L."/>
            <person name="Lee Y.H."/>
            <person name="Li L."/>
            <person name="Manners J.M."/>
            <person name="Miranda-Saavedra D."/>
            <person name="Mukherjee M."/>
            <person name="Park G."/>
            <person name="Park J."/>
            <person name="Park S.Y."/>
            <person name="Proctor R.H."/>
            <person name="Regev A."/>
            <person name="Ruiz-Roldan M.C."/>
            <person name="Sain D."/>
            <person name="Sakthikumar S."/>
            <person name="Sykes S."/>
            <person name="Schwartz D.C."/>
            <person name="Turgeon B.G."/>
            <person name="Wapinski I."/>
            <person name="Yoder O."/>
            <person name="Young S."/>
            <person name="Zeng Q."/>
            <person name="Zhou S."/>
            <person name="Galagan J."/>
            <person name="Cuomo C.A."/>
            <person name="Kistler H.C."/>
            <person name="Rep M."/>
        </authorList>
    </citation>
    <scope>NUCLEOTIDE SEQUENCE [LARGE SCALE GENOMIC DNA]</scope>
    <source>
        <strain evidence="2">4287</strain>
    </source>
</reference>
<dbReference type="EMBL" id="DS231700">
    <property type="protein sequence ID" value="KNB02628.1"/>
    <property type="molecule type" value="Genomic_DNA"/>
</dbReference>
<reference evidence="2" key="1">
    <citation type="submission" date="2007-04" db="EMBL/GenBank/DDBJ databases">
        <authorList>
            <consortium name="The Broad Institute Genome Sequencing Platform"/>
            <person name="Birren B."/>
            <person name="Lander E."/>
            <person name="Galagan J."/>
            <person name="Nusbaum C."/>
            <person name="Devon K."/>
            <person name="Ma L.-J."/>
            <person name="Jaffe D."/>
            <person name="Butler J."/>
            <person name="Alvarez P."/>
            <person name="Gnerre S."/>
            <person name="Grabherr M."/>
            <person name="Kleber M."/>
            <person name="Mauceli E."/>
            <person name="Brockman W."/>
            <person name="MacCallum I.A."/>
            <person name="Young S."/>
            <person name="LaButti K."/>
            <person name="DeCaprio D."/>
            <person name="Crawford M."/>
            <person name="Koehrsen M."/>
            <person name="Engels R."/>
            <person name="Montgomery P."/>
            <person name="Pearson M."/>
            <person name="Howarth C."/>
            <person name="Larson L."/>
            <person name="White J."/>
            <person name="O'Leary S."/>
            <person name="Kodira C."/>
            <person name="Zeng Q."/>
            <person name="Yandava C."/>
            <person name="Alvarado L."/>
            <person name="Kistler C."/>
            <person name="Shim W.-B."/>
            <person name="Kang S."/>
            <person name="Woloshuk C."/>
        </authorList>
    </citation>
    <scope>NUCLEOTIDE SEQUENCE</scope>
    <source>
        <strain evidence="2">4287</strain>
    </source>
</reference>
<dbReference type="OrthoDB" id="10269790at2759"/>
<organism evidence="2 3">
    <name type="scientific">Fusarium oxysporum f. sp. lycopersici (strain 4287 / CBS 123668 / FGSC 9935 / NRRL 34936)</name>
    <name type="common">Fusarium vascular wilt of tomato</name>
    <dbReference type="NCBI Taxonomy" id="426428"/>
    <lineage>
        <taxon>Eukaryota</taxon>
        <taxon>Fungi</taxon>
        <taxon>Dikarya</taxon>
        <taxon>Ascomycota</taxon>
        <taxon>Pezizomycotina</taxon>
        <taxon>Sordariomycetes</taxon>
        <taxon>Hypocreomycetidae</taxon>
        <taxon>Hypocreales</taxon>
        <taxon>Nectriaceae</taxon>
        <taxon>Fusarium</taxon>
        <taxon>Fusarium oxysporum species complex</taxon>
    </lineage>
</organism>
<dbReference type="VEuPathDB" id="FungiDB:FOXG_19056"/>
<gene>
    <name evidence="2" type="ORF">FOXG_19056</name>
</gene>
<feature type="region of interest" description="Disordered" evidence="1">
    <location>
        <begin position="1"/>
        <end position="35"/>
    </location>
</feature>